<keyword evidence="6 15" id="KW-0812">Transmembrane</keyword>
<proteinExistence type="inferred from homology"/>
<comment type="caution">
    <text evidence="17">The sequence shown here is derived from an EMBL/GenBank/DDBJ whole genome shotgun (WGS) entry which is preliminary data.</text>
</comment>
<reference evidence="17 18" key="1">
    <citation type="journal article" date="2018" name="Mol. Plant">
        <title>The genome of Artemisia annua provides insight into the evolution of Asteraceae family and artemisinin biosynthesis.</title>
        <authorList>
            <person name="Shen Q."/>
            <person name="Zhang L."/>
            <person name="Liao Z."/>
            <person name="Wang S."/>
            <person name="Yan T."/>
            <person name="Shi P."/>
            <person name="Liu M."/>
            <person name="Fu X."/>
            <person name="Pan Q."/>
            <person name="Wang Y."/>
            <person name="Lv Z."/>
            <person name="Lu X."/>
            <person name="Zhang F."/>
            <person name="Jiang W."/>
            <person name="Ma Y."/>
            <person name="Chen M."/>
            <person name="Hao X."/>
            <person name="Li L."/>
            <person name="Tang Y."/>
            <person name="Lv G."/>
            <person name="Zhou Y."/>
            <person name="Sun X."/>
            <person name="Brodelius P.E."/>
            <person name="Rose J.K.C."/>
            <person name="Tang K."/>
        </authorList>
    </citation>
    <scope>NUCLEOTIDE SEQUENCE [LARGE SCALE GENOMIC DNA]</scope>
    <source>
        <strain evidence="18">cv. Huhao1</strain>
        <tissue evidence="17">Leaf</tissue>
    </source>
</reference>
<evidence type="ECO:0000256" key="8">
    <source>
        <dbReference type="ARBA" id="ARBA00022771"/>
    </source>
</evidence>
<dbReference type="PANTHER" id="PTHR46719">
    <property type="entry name" value="TRANSCRIPTION FACTOR C2H2 FAMILY-RELATED"/>
    <property type="match status" value="1"/>
</dbReference>
<accession>A0A2U1PFX6</accession>
<evidence type="ECO:0000256" key="9">
    <source>
        <dbReference type="ARBA" id="ARBA00022786"/>
    </source>
</evidence>
<evidence type="ECO:0000256" key="1">
    <source>
        <dbReference type="ARBA" id="ARBA00000900"/>
    </source>
</evidence>
<keyword evidence="9" id="KW-0833">Ubl conjugation pathway</keyword>
<evidence type="ECO:0000256" key="3">
    <source>
        <dbReference type="ARBA" id="ARBA00004906"/>
    </source>
</evidence>
<keyword evidence="18" id="KW-1185">Reference proteome</keyword>
<dbReference type="AlphaFoldDB" id="A0A2U1PFX6"/>
<dbReference type="OrthoDB" id="8062037at2759"/>
<keyword evidence="5" id="KW-0808">Transferase</keyword>
<evidence type="ECO:0000256" key="2">
    <source>
        <dbReference type="ARBA" id="ARBA00004167"/>
    </source>
</evidence>
<evidence type="ECO:0000256" key="4">
    <source>
        <dbReference type="ARBA" id="ARBA00012483"/>
    </source>
</evidence>
<dbReference type="Gene3D" id="3.30.40.10">
    <property type="entry name" value="Zinc/RING finger domain, C3HC4 (zinc finger)"/>
    <property type="match status" value="1"/>
</dbReference>
<dbReference type="FunFam" id="3.30.40.10:FF:000187">
    <property type="entry name" value="E3 ubiquitin-protein ligase ATL6"/>
    <property type="match status" value="1"/>
</dbReference>
<dbReference type="PANTHER" id="PTHR46719:SF24">
    <property type="entry name" value="ZINC FINGER, RING_FYVE_PHD-TYPE-RELATED"/>
    <property type="match status" value="1"/>
</dbReference>
<evidence type="ECO:0000313" key="18">
    <source>
        <dbReference type="Proteomes" id="UP000245207"/>
    </source>
</evidence>
<dbReference type="PROSITE" id="PS50089">
    <property type="entry name" value="ZF_RING_2"/>
    <property type="match status" value="1"/>
</dbReference>
<evidence type="ECO:0000259" key="16">
    <source>
        <dbReference type="PROSITE" id="PS50089"/>
    </source>
</evidence>
<evidence type="ECO:0000313" key="17">
    <source>
        <dbReference type="EMBL" id="PWA84688.1"/>
    </source>
</evidence>
<evidence type="ECO:0000256" key="7">
    <source>
        <dbReference type="ARBA" id="ARBA00022723"/>
    </source>
</evidence>
<dbReference type="GO" id="GO:0008270">
    <property type="term" value="F:zinc ion binding"/>
    <property type="evidence" value="ECO:0007669"/>
    <property type="project" value="UniProtKB-KW"/>
</dbReference>
<evidence type="ECO:0000256" key="14">
    <source>
        <dbReference type="PROSITE-ProRule" id="PRU00175"/>
    </source>
</evidence>
<evidence type="ECO:0000256" key="5">
    <source>
        <dbReference type="ARBA" id="ARBA00022679"/>
    </source>
</evidence>
<evidence type="ECO:0000256" key="13">
    <source>
        <dbReference type="ARBA" id="ARBA00024209"/>
    </source>
</evidence>
<dbReference type="SUPFAM" id="SSF57850">
    <property type="entry name" value="RING/U-box"/>
    <property type="match status" value="1"/>
</dbReference>
<keyword evidence="7" id="KW-0479">Metal-binding</keyword>
<comment type="catalytic activity">
    <reaction evidence="1">
        <text>S-ubiquitinyl-[E2 ubiquitin-conjugating enzyme]-L-cysteine + [acceptor protein]-L-lysine = [E2 ubiquitin-conjugating enzyme]-L-cysteine + N(6)-ubiquitinyl-[acceptor protein]-L-lysine.</text>
        <dbReference type="EC" id="2.3.2.27"/>
    </reaction>
</comment>
<dbReference type="InterPro" id="IPR045899">
    <property type="entry name" value="ATL71-like"/>
</dbReference>
<evidence type="ECO:0000256" key="11">
    <source>
        <dbReference type="ARBA" id="ARBA00022989"/>
    </source>
</evidence>
<dbReference type="STRING" id="35608.A0A2U1PFX6"/>
<dbReference type="SMART" id="SM00184">
    <property type="entry name" value="RING"/>
    <property type="match status" value="1"/>
</dbReference>
<keyword evidence="11 15" id="KW-1133">Transmembrane helix</keyword>
<feature type="domain" description="RING-type" evidence="16">
    <location>
        <begin position="107"/>
        <end position="149"/>
    </location>
</feature>
<evidence type="ECO:0000256" key="10">
    <source>
        <dbReference type="ARBA" id="ARBA00022833"/>
    </source>
</evidence>
<feature type="transmembrane region" description="Helical" evidence="15">
    <location>
        <begin position="20"/>
        <end position="41"/>
    </location>
</feature>
<protein>
    <recommendedName>
        <fullName evidence="4">RING-type E3 ubiquitin transferase</fullName>
        <ecNumber evidence="4">2.3.2.27</ecNumber>
    </recommendedName>
</protein>
<keyword evidence="8 14" id="KW-0863">Zinc-finger</keyword>
<evidence type="ECO:0000256" key="6">
    <source>
        <dbReference type="ARBA" id="ARBA00022692"/>
    </source>
</evidence>
<dbReference type="Pfam" id="PF13639">
    <property type="entry name" value="zf-RING_2"/>
    <property type="match status" value="1"/>
</dbReference>
<evidence type="ECO:0000256" key="12">
    <source>
        <dbReference type="ARBA" id="ARBA00023136"/>
    </source>
</evidence>
<comment type="pathway">
    <text evidence="3">Protein modification; protein ubiquitination.</text>
</comment>
<dbReference type="EMBL" id="PKPP01001203">
    <property type="protein sequence ID" value="PWA84688.1"/>
    <property type="molecule type" value="Genomic_DNA"/>
</dbReference>
<evidence type="ECO:0000256" key="15">
    <source>
        <dbReference type="SAM" id="Phobius"/>
    </source>
</evidence>
<gene>
    <name evidence="17" type="ORF">CTI12_AA157360</name>
</gene>
<sequence>MNAGEPPNASENHNGNVPYGLGFILIVIFLLVTLCYGSYLYNRSMRSRSSSPLPFIIISSRTAYIRNHGNNITFSRGIDDEVLVTFPTFVFSEAMMSQKGDANSSDCSICLAEYKPEDFVRMLPECRHLFHVSCIDPWLRVHPTCPVCRNSPLLDI</sequence>
<dbReference type="GO" id="GO:0016020">
    <property type="term" value="C:membrane"/>
    <property type="evidence" value="ECO:0007669"/>
    <property type="project" value="UniProtKB-SubCell"/>
</dbReference>
<dbReference type="InterPro" id="IPR001841">
    <property type="entry name" value="Znf_RING"/>
</dbReference>
<comment type="subcellular location">
    <subcellularLocation>
        <location evidence="2">Membrane</location>
        <topology evidence="2">Single-pass membrane protein</topology>
    </subcellularLocation>
</comment>
<dbReference type="GO" id="GO:0061630">
    <property type="term" value="F:ubiquitin protein ligase activity"/>
    <property type="evidence" value="ECO:0007669"/>
    <property type="project" value="UniProtKB-EC"/>
</dbReference>
<name>A0A2U1PFX6_ARTAN</name>
<comment type="similarity">
    <text evidence="13">Belongs to the RING-type zinc finger family. ATL subfamily.</text>
</comment>
<keyword evidence="10" id="KW-0862">Zinc</keyword>
<dbReference type="EC" id="2.3.2.27" evidence="4"/>
<keyword evidence="12 15" id="KW-0472">Membrane</keyword>
<dbReference type="InterPro" id="IPR013083">
    <property type="entry name" value="Znf_RING/FYVE/PHD"/>
</dbReference>
<dbReference type="Proteomes" id="UP000245207">
    <property type="component" value="Unassembled WGS sequence"/>
</dbReference>
<organism evidence="17 18">
    <name type="scientific">Artemisia annua</name>
    <name type="common">Sweet wormwood</name>
    <dbReference type="NCBI Taxonomy" id="35608"/>
    <lineage>
        <taxon>Eukaryota</taxon>
        <taxon>Viridiplantae</taxon>
        <taxon>Streptophyta</taxon>
        <taxon>Embryophyta</taxon>
        <taxon>Tracheophyta</taxon>
        <taxon>Spermatophyta</taxon>
        <taxon>Magnoliopsida</taxon>
        <taxon>eudicotyledons</taxon>
        <taxon>Gunneridae</taxon>
        <taxon>Pentapetalae</taxon>
        <taxon>asterids</taxon>
        <taxon>campanulids</taxon>
        <taxon>Asterales</taxon>
        <taxon>Asteraceae</taxon>
        <taxon>Asteroideae</taxon>
        <taxon>Anthemideae</taxon>
        <taxon>Artemisiinae</taxon>
        <taxon>Artemisia</taxon>
    </lineage>
</organism>
<dbReference type="CDD" id="cd16454">
    <property type="entry name" value="RING-H2_PA-TM-RING"/>
    <property type="match status" value="1"/>
</dbReference>